<evidence type="ECO:0000313" key="1">
    <source>
        <dbReference type="EMBL" id="CAB4130169.1"/>
    </source>
</evidence>
<organism evidence="1">
    <name type="scientific">uncultured Caudovirales phage</name>
    <dbReference type="NCBI Taxonomy" id="2100421"/>
    <lineage>
        <taxon>Viruses</taxon>
        <taxon>Duplodnaviria</taxon>
        <taxon>Heunggongvirae</taxon>
        <taxon>Uroviricota</taxon>
        <taxon>Caudoviricetes</taxon>
        <taxon>Peduoviridae</taxon>
        <taxon>Maltschvirus</taxon>
        <taxon>Maltschvirus maltsch</taxon>
    </lineage>
</organism>
<accession>A0A6J5LEV8</accession>
<sequence>MDAITTQKKLDLLKMAGRQLAEEYNQCRSEEYKRWLGNCETVWRTSGNRLPLTPPAPMPTEAEIVARALRLYNELIAPNQSNRNSVDSGKTETTEVTATAKNCTSDIDKVVTDIFAIHQPVVATTINEPTITEAEDPVESIKQEPIAAVVTAPEPTIQAPAPAYRRTESFADSLHDAPTATSELIEQIVPTVTKPKEATTTTYKSGIYKIFQTEATHNIPEIIVPQQKQKSAKTDSLKNLLTGIFPNWNHQ</sequence>
<reference evidence="1" key="1">
    <citation type="submission" date="2020-04" db="EMBL/GenBank/DDBJ databases">
        <authorList>
            <person name="Chiriac C."/>
            <person name="Salcher M."/>
            <person name="Ghai R."/>
            <person name="Kavagutti S V."/>
        </authorList>
    </citation>
    <scope>NUCLEOTIDE SEQUENCE</scope>
</reference>
<dbReference type="EMBL" id="LR796237">
    <property type="protein sequence ID" value="CAB4130169.1"/>
    <property type="molecule type" value="Genomic_DNA"/>
</dbReference>
<name>A0A6J5LEV8_9CAUD</name>
<gene>
    <name evidence="1" type="ORF">UFOVP116_304</name>
</gene>
<protein>
    <submittedName>
        <fullName evidence="1">Uncharacterized protein</fullName>
    </submittedName>
</protein>
<proteinExistence type="predicted"/>